<name>A0A2U3E0G9_PURLI</name>
<reference evidence="2 3" key="2">
    <citation type="journal article" date="2016" name="Front. Microbiol.">
        <title>Genome and transcriptome sequences reveal the specific parasitism of the nematophagous Purpureocillium lilacinum 36-1.</title>
        <authorList>
            <person name="Xie J."/>
            <person name="Li S."/>
            <person name="Mo C."/>
            <person name="Xiao X."/>
            <person name="Peng D."/>
            <person name="Wang G."/>
            <person name="Xiao Y."/>
        </authorList>
    </citation>
    <scope>NUCLEOTIDE SEQUENCE [LARGE SCALE GENOMIC DNA]</scope>
    <source>
        <strain evidence="2 3">36-1</strain>
    </source>
</reference>
<dbReference type="Proteomes" id="UP001287286">
    <property type="component" value="Unassembled WGS sequence"/>
</dbReference>
<dbReference type="EMBL" id="JAWRVI010000072">
    <property type="protein sequence ID" value="KAK4081510.1"/>
    <property type="molecule type" value="Genomic_DNA"/>
</dbReference>
<keyword evidence="4" id="KW-1185">Reference proteome</keyword>
<accession>A0A2U3E0G9</accession>
<evidence type="ECO:0000313" key="4">
    <source>
        <dbReference type="Proteomes" id="UP001287286"/>
    </source>
</evidence>
<evidence type="ECO:0000313" key="2">
    <source>
        <dbReference type="EMBL" id="PWI67984.1"/>
    </source>
</evidence>
<evidence type="ECO:0000313" key="3">
    <source>
        <dbReference type="Proteomes" id="UP000245956"/>
    </source>
</evidence>
<organism evidence="2 3">
    <name type="scientific">Purpureocillium lilacinum</name>
    <name type="common">Paecilomyces lilacinus</name>
    <dbReference type="NCBI Taxonomy" id="33203"/>
    <lineage>
        <taxon>Eukaryota</taxon>
        <taxon>Fungi</taxon>
        <taxon>Dikarya</taxon>
        <taxon>Ascomycota</taxon>
        <taxon>Pezizomycotina</taxon>
        <taxon>Sordariomycetes</taxon>
        <taxon>Hypocreomycetidae</taxon>
        <taxon>Hypocreales</taxon>
        <taxon>Ophiocordycipitaceae</taxon>
        <taxon>Purpureocillium</taxon>
    </lineage>
</organism>
<protein>
    <submittedName>
        <fullName evidence="2">Uncharacterized protein</fullName>
    </submittedName>
</protein>
<sequence>MLTVHILPHREERAAARHGTALESARPLENENNKAPGGTIYEESRFSRLRSYRQQMHALCSLKYPTDSSASVPSMRRLPARPVVCHRSLAAQLRAEPPTGCPCAVRRLRCPPCPLASVPSAASAGTVRPFTVLDLPTANHASTLPPLDASMTRGFPLARPAYRLATVRAPRHPHPQARCEHCKAGTRSWTAAGTSGASRDKAAPAPETALPVRTCCAGGIKSRLFRPRGRR</sequence>
<proteinExistence type="predicted"/>
<gene>
    <name evidence="2" type="ORF">PCL_02385</name>
    <name evidence="1" type="ORF">Purlil1_11600</name>
</gene>
<dbReference type="EMBL" id="LCWV01000016">
    <property type="protein sequence ID" value="PWI67984.1"/>
    <property type="molecule type" value="Genomic_DNA"/>
</dbReference>
<evidence type="ECO:0000313" key="1">
    <source>
        <dbReference type="EMBL" id="KAK4081510.1"/>
    </source>
</evidence>
<dbReference type="AlphaFoldDB" id="A0A2U3E0G9"/>
<dbReference type="Proteomes" id="UP000245956">
    <property type="component" value="Unassembled WGS sequence"/>
</dbReference>
<reference evidence="1 4" key="4">
    <citation type="journal article" date="2024" name="Microbiol. Resour. Announc.">
        <title>Genome annotations for the ascomycete fungi Trichoderma harzianum, Trichoderma aggressivum, and Purpureocillium lilacinum.</title>
        <authorList>
            <person name="Beijen E.P.W."/>
            <person name="Ohm R.A."/>
        </authorList>
    </citation>
    <scope>NUCLEOTIDE SEQUENCE [LARGE SCALE GENOMIC DNA]</scope>
    <source>
        <strain evidence="1 4">CBS 150709</strain>
    </source>
</reference>
<comment type="caution">
    <text evidence="2">The sequence shown here is derived from an EMBL/GenBank/DDBJ whole genome shotgun (WGS) entry which is preliminary data.</text>
</comment>
<reference evidence="2" key="1">
    <citation type="submission" date="2015-05" db="EMBL/GenBank/DDBJ databases">
        <authorList>
            <person name="Wang D.B."/>
            <person name="Wang M."/>
        </authorList>
    </citation>
    <scope>NUCLEOTIDE SEQUENCE</scope>
    <source>
        <strain evidence="2">36-1</strain>
    </source>
</reference>
<reference evidence="1" key="3">
    <citation type="submission" date="2023-11" db="EMBL/GenBank/DDBJ databases">
        <authorList>
            <person name="Beijen E."/>
            <person name="Ohm R.A."/>
        </authorList>
    </citation>
    <scope>NUCLEOTIDE SEQUENCE</scope>
    <source>
        <strain evidence="1">CBS 150709</strain>
    </source>
</reference>